<feature type="domain" description="Tryptophan synthase beta chain-like PALP" evidence="4">
    <location>
        <begin position="25"/>
        <end position="327"/>
    </location>
</feature>
<gene>
    <name evidence="5" type="primary">dcyD</name>
    <name evidence="5" type="ORF">GCM10022216_21380</name>
</gene>
<evidence type="ECO:0000313" key="5">
    <source>
        <dbReference type="EMBL" id="GAA4141378.1"/>
    </source>
</evidence>
<evidence type="ECO:0000256" key="2">
    <source>
        <dbReference type="ARBA" id="ARBA00008639"/>
    </source>
</evidence>
<comment type="cofactor">
    <cofactor evidence="1">
        <name>pyridoxal 5'-phosphate</name>
        <dbReference type="ChEBI" id="CHEBI:597326"/>
    </cofactor>
</comment>
<protein>
    <submittedName>
        <fullName evidence="5">D-cysteine desulfhydrase</fullName>
    </submittedName>
</protein>
<evidence type="ECO:0000313" key="6">
    <source>
        <dbReference type="Proteomes" id="UP001500101"/>
    </source>
</evidence>
<keyword evidence="6" id="KW-1185">Reference proteome</keyword>
<name>A0ABP7YU32_9SPHI</name>
<comment type="similarity">
    <text evidence="2">Belongs to the ACC deaminase/D-cysteine desulfhydrase family.</text>
</comment>
<dbReference type="InterPro" id="IPR036052">
    <property type="entry name" value="TrpB-like_PALP_sf"/>
</dbReference>
<dbReference type="Gene3D" id="3.40.50.1100">
    <property type="match status" value="2"/>
</dbReference>
<dbReference type="NCBIfam" id="TIGR01275">
    <property type="entry name" value="ACC_deam_rel"/>
    <property type="match status" value="1"/>
</dbReference>
<evidence type="ECO:0000256" key="1">
    <source>
        <dbReference type="ARBA" id="ARBA00001933"/>
    </source>
</evidence>
<organism evidence="5 6">
    <name type="scientific">Sphingobacterium kyonggiense</name>
    <dbReference type="NCBI Taxonomy" id="714075"/>
    <lineage>
        <taxon>Bacteria</taxon>
        <taxon>Pseudomonadati</taxon>
        <taxon>Bacteroidota</taxon>
        <taxon>Sphingobacteriia</taxon>
        <taxon>Sphingobacteriales</taxon>
        <taxon>Sphingobacteriaceae</taxon>
        <taxon>Sphingobacterium</taxon>
    </lineage>
</organism>
<sequence length="339" mass="37590">MKSISTFDEKLLEKGVDRLILLKNPSEILFLPRLSAELGHRIYVKRDDLSSIGMGGNKLRKLEYLLAEARREGVNRIITVGARQSNHARLTAYAAKMSGFEVDLVLKNSVANSSELYRNNGNIILDELVDAKIHEIPNDLRVSAFIEKLVQDYREKGEKPYFIPVGGSNTTGGLGYARAVLEIEEQAQSMDLDFSHIAVASGSGGTHGGLLAGVAYLEKDIQIQAYNVQLEREPILEDTKTIIKEIAGLLNDQEHIDESKIHLNNDYVGEGYGLLNEETKACIKHVAQIEGMLLDPVYSGKAFTGFINDIKLGKFTNSRDFLFIHTGGTPSIFAYADRF</sequence>
<dbReference type="EMBL" id="BAAAZI010000009">
    <property type="protein sequence ID" value="GAA4141378.1"/>
    <property type="molecule type" value="Genomic_DNA"/>
</dbReference>
<evidence type="ECO:0000259" key="4">
    <source>
        <dbReference type="Pfam" id="PF00291"/>
    </source>
</evidence>
<dbReference type="PANTHER" id="PTHR43780">
    <property type="entry name" value="1-AMINOCYCLOPROPANE-1-CARBOXYLATE DEAMINASE-RELATED"/>
    <property type="match status" value="1"/>
</dbReference>
<dbReference type="InterPro" id="IPR001926">
    <property type="entry name" value="TrpB-like_PALP"/>
</dbReference>
<evidence type="ECO:0000256" key="3">
    <source>
        <dbReference type="ARBA" id="ARBA00022898"/>
    </source>
</evidence>
<keyword evidence="3" id="KW-0663">Pyridoxal phosphate</keyword>
<dbReference type="InterPro" id="IPR027278">
    <property type="entry name" value="ACCD_DCysDesulf"/>
</dbReference>
<dbReference type="InterPro" id="IPR005966">
    <property type="entry name" value="D-Cys_desShydrase"/>
</dbReference>
<comment type="caution">
    <text evidence="5">The sequence shown here is derived from an EMBL/GenBank/DDBJ whole genome shotgun (WGS) entry which is preliminary data.</text>
</comment>
<dbReference type="Pfam" id="PF00291">
    <property type="entry name" value="PALP"/>
    <property type="match status" value="1"/>
</dbReference>
<reference evidence="6" key="1">
    <citation type="journal article" date="2019" name="Int. J. Syst. Evol. Microbiol.">
        <title>The Global Catalogue of Microorganisms (GCM) 10K type strain sequencing project: providing services to taxonomists for standard genome sequencing and annotation.</title>
        <authorList>
            <consortium name="The Broad Institute Genomics Platform"/>
            <consortium name="The Broad Institute Genome Sequencing Center for Infectious Disease"/>
            <person name="Wu L."/>
            <person name="Ma J."/>
        </authorList>
    </citation>
    <scope>NUCLEOTIDE SEQUENCE [LARGE SCALE GENOMIC DNA]</scope>
    <source>
        <strain evidence="6">JCM 16704</strain>
    </source>
</reference>
<accession>A0ABP7YU32</accession>
<dbReference type="SUPFAM" id="SSF53686">
    <property type="entry name" value="Tryptophan synthase beta subunit-like PLP-dependent enzymes"/>
    <property type="match status" value="1"/>
</dbReference>
<dbReference type="PIRSF" id="PIRSF006278">
    <property type="entry name" value="ACCD_DCysDesulf"/>
    <property type="match status" value="1"/>
</dbReference>
<dbReference type="Proteomes" id="UP001500101">
    <property type="component" value="Unassembled WGS sequence"/>
</dbReference>
<proteinExistence type="inferred from homology"/>
<dbReference type="PANTHER" id="PTHR43780:SF2">
    <property type="entry name" value="1-AMINOCYCLOPROPANE-1-CARBOXYLATE DEAMINASE-RELATED"/>
    <property type="match status" value="1"/>
</dbReference>
<dbReference type="RefSeq" id="WP_344674705.1">
    <property type="nucleotide sequence ID" value="NZ_BAAAZI010000009.1"/>
</dbReference>